<gene>
    <name evidence="4" type="ORF">DES52_11675</name>
</gene>
<keyword evidence="3" id="KW-0732">Signal</keyword>
<protein>
    <submittedName>
        <fullName evidence="4">Carbohydrate ABC transporter substrate-binding protein (CUT1 family)</fullName>
    </submittedName>
</protein>
<keyword evidence="2" id="KW-0813">Transport</keyword>
<feature type="signal peptide" evidence="3">
    <location>
        <begin position="1"/>
        <end position="23"/>
    </location>
</feature>
<dbReference type="SUPFAM" id="SSF53850">
    <property type="entry name" value="Periplasmic binding protein-like II"/>
    <property type="match status" value="1"/>
</dbReference>
<organism evidence="4 5">
    <name type="scientific">Deinococcus yavapaiensis KR-236</name>
    <dbReference type="NCBI Taxonomy" id="694435"/>
    <lineage>
        <taxon>Bacteria</taxon>
        <taxon>Thermotogati</taxon>
        <taxon>Deinococcota</taxon>
        <taxon>Deinococci</taxon>
        <taxon>Deinococcales</taxon>
        <taxon>Deinococcaceae</taxon>
        <taxon>Deinococcus</taxon>
    </lineage>
</organism>
<dbReference type="Proteomes" id="UP000248326">
    <property type="component" value="Unassembled WGS sequence"/>
</dbReference>
<dbReference type="AlphaFoldDB" id="A0A318SE23"/>
<evidence type="ECO:0000313" key="5">
    <source>
        <dbReference type="Proteomes" id="UP000248326"/>
    </source>
</evidence>
<keyword evidence="5" id="KW-1185">Reference proteome</keyword>
<dbReference type="Gene3D" id="3.40.190.10">
    <property type="entry name" value="Periplasmic binding protein-like II"/>
    <property type="match status" value="2"/>
</dbReference>
<dbReference type="OrthoDB" id="9798191at2"/>
<dbReference type="Pfam" id="PF01547">
    <property type="entry name" value="SBP_bac_1"/>
    <property type="match status" value="1"/>
</dbReference>
<comment type="similarity">
    <text evidence="1">Belongs to the bacterial solute-binding protein 1 family.</text>
</comment>
<name>A0A318SE23_9DEIO</name>
<comment type="caution">
    <text evidence="4">The sequence shown here is derived from an EMBL/GenBank/DDBJ whole genome shotgun (WGS) entry which is preliminary data.</text>
</comment>
<dbReference type="InterPro" id="IPR050490">
    <property type="entry name" value="Bact_solute-bd_prot1"/>
</dbReference>
<accession>A0A318SE23</accession>
<reference evidence="4 5" key="1">
    <citation type="submission" date="2018-06" db="EMBL/GenBank/DDBJ databases">
        <title>Genomic Encyclopedia of Type Strains, Phase IV (KMG-IV): sequencing the most valuable type-strain genomes for metagenomic binning, comparative biology and taxonomic classification.</title>
        <authorList>
            <person name="Goeker M."/>
        </authorList>
    </citation>
    <scope>NUCLEOTIDE SEQUENCE [LARGE SCALE GENOMIC DNA]</scope>
    <source>
        <strain evidence="4 5">DSM 18048</strain>
    </source>
</reference>
<dbReference type="PANTHER" id="PTHR43649:SF29">
    <property type="entry name" value="OSMOPROTECTIVE COMPOUNDS-BINDING PROTEIN GGTB"/>
    <property type="match status" value="1"/>
</dbReference>
<evidence type="ECO:0000256" key="2">
    <source>
        <dbReference type="ARBA" id="ARBA00022448"/>
    </source>
</evidence>
<evidence type="ECO:0000256" key="3">
    <source>
        <dbReference type="SAM" id="SignalP"/>
    </source>
</evidence>
<dbReference type="RefSeq" id="WP_110888191.1">
    <property type="nucleotide sequence ID" value="NZ_QJSX01000016.1"/>
</dbReference>
<evidence type="ECO:0000256" key="1">
    <source>
        <dbReference type="ARBA" id="ARBA00008520"/>
    </source>
</evidence>
<dbReference type="PANTHER" id="PTHR43649">
    <property type="entry name" value="ARABINOSE-BINDING PROTEIN-RELATED"/>
    <property type="match status" value="1"/>
</dbReference>
<dbReference type="EMBL" id="QJSX01000016">
    <property type="protein sequence ID" value="PYE51008.1"/>
    <property type="molecule type" value="Genomic_DNA"/>
</dbReference>
<evidence type="ECO:0000313" key="4">
    <source>
        <dbReference type="EMBL" id="PYE51008.1"/>
    </source>
</evidence>
<sequence>MTTRRLTTVTALLLAATATLASAQGKKTVVFLSGQNEDVGYTRIISELSQEYAKTHPTFAYQYQNNTTDMTQKLQLLAASKNLPTMYSIGEPAFLQQLASQGQAMDLEATFKKVGIYNQLNPVAVEINKKLQGGKLLGLPLELNIEGFWYNKKLFADNGLKEPKTWDELLAAAEVFKKKGIQPFSASGQQKWPLTRILGGYAARKYGADVMERVKAGTLKLTDAGFVEAARMLQDMGKKGYFGLGVNTIDYDTAVDTFLQGKAAMFYMGSWELRTFNDAKRNKIGAQNIGFFNTPTVKGGKGTLNDWSINTGLAVAVNQSQNDAALGEWMKFVFSNYANRAMSELGMLTGFKVTKTPANVPALTKMTQQKLDTAKKGYLWFEGYFSAKATAVSQDNVQLLVTGDMSPQDYLAQLQAALR</sequence>
<proteinExistence type="inferred from homology"/>
<dbReference type="InterPro" id="IPR006059">
    <property type="entry name" value="SBP"/>
</dbReference>
<feature type="chain" id="PRO_5016422133" evidence="3">
    <location>
        <begin position="24"/>
        <end position="419"/>
    </location>
</feature>